<evidence type="ECO:0000256" key="7">
    <source>
        <dbReference type="ARBA" id="ARBA00022840"/>
    </source>
</evidence>
<dbReference type="SUPFAM" id="SSF52172">
    <property type="entry name" value="CheY-like"/>
    <property type="match status" value="1"/>
</dbReference>
<dbReference type="RefSeq" id="WP_138239544.1">
    <property type="nucleotide sequence ID" value="NZ_VBRY01000008.1"/>
</dbReference>
<keyword evidence="6" id="KW-0418">Kinase</keyword>
<keyword evidence="8" id="KW-0902">Two-component regulatory system</keyword>
<dbReference type="SMART" id="SM00388">
    <property type="entry name" value="HisKA"/>
    <property type="match status" value="1"/>
</dbReference>
<dbReference type="SMART" id="SM00387">
    <property type="entry name" value="HATPase_c"/>
    <property type="match status" value="1"/>
</dbReference>
<protein>
    <recommendedName>
        <fullName evidence="2">histidine kinase</fullName>
        <ecNumber evidence="2">2.7.13.3</ecNumber>
    </recommendedName>
</protein>
<dbReference type="SMART" id="SM00086">
    <property type="entry name" value="PAC"/>
    <property type="match status" value="1"/>
</dbReference>
<dbReference type="AlphaFoldDB" id="A0A5R9GU02"/>
<evidence type="ECO:0000259" key="12">
    <source>
        <dbReference type="PROSITE" id="PS50110"/>
    </source>
</evidence>
<evidence type="ECO:0000256" key="3">
    <source>
        <dbReference type="ARBA" id="ARBA00022553"/>
    </source>
</evidence>
<sequence>MPFRQMHARFSDYLGNFVVLLFLLFALLVSWLSLNQIRKYEMQSVVASLHAVNFSTADRLRQQSERMVAESASLTDNEPLHGLMLACLQADADEMTRFALRQQLASWLVAHGFSDFYIVNPDGHIAAGMRQSDQGKVVSAELSHKVTEVLHGEALLTHPLPEGRDVRMWLLTPLYDQAGKSVGVFALVLGEERHFAQVARLGRYGSTVETYLVDRQGWLLTPSRFEDELIAGGQLKPGHSSVLAVRAMQPHTDEPTFAVAHMLDAREGMNAEGYIGYRGGLVAGVWQWDRLHDAAIITEIDMGEALGSYQRTRNLLLLLLGGLLVSGGLVARSYAGYRRRLERQDNELRNLLLESTAEAIFGLDLAGRCTFANQSCLRMLGYESAGELMGRNMHLLLHHSHADGSPYDEQLCKISLSYRNKTRMHCREEVFWRRDGSSFPVEYWSHPMFDESGHVVGCVVTFLDITELRKAEEQRNRIEKQIQHTQRLESMGVLAGGIAHDFNNILSAILGNAALASRKVISDPLDAREKLEKVVQSCDRASVLCRQMLAYSGKGKFVVRQLNLSAMVEEVTHLLEVSLDKGVVIKYSLADPLPLIEADEAQMQQVVMNLVTNANEAIAGRSGVISITTGVMHADLRYLMDCYGDNPVAGRFAYVEVSDAGCGMDAATQQRIFDPFFTTKFTGRGLGMSAVLGIVRGHHGALKLYSEPGKGTTFKLLLPVCEQAESSQEAAIERVSPWQGSGLVMVVDDEETVRETAVMLLEDMGFTTLAAADGMEALELFRARGQEIRAVLMDLTMPRMGGEECFRELRRINPDVRVVLTSGYNEQDAIQTFTGKRLAGFIQKPVSPDRLRKAMHEAVGG</sequence>
<dbReference type="EC" id="2.7.13.3" evidence="2"/>
<evidence type="ECO:0000313" key="16">
    <source>
        <dbReference type="Proteomes" id="UP000306585"/>
    </source>
</evidence>
<dbReference type="PRINTS" id="PR00344">
    <property type="entry name" value="BCTRLSENSOR"/>
</dbReference>
<dbReference type="InterPro" id="IPR000700">
    <property type="entry name" value="PAS-assoc_C"/>
</dbReference>
<reference evidence="15 16" key="1">
    <citation type="journal article" date="2019" name="Appl. Environ. Microbiol.">
        <title>Environmental Evidence and Genomic Insight of Iron-oxidizing Bacteria Preference Towards More Corrosion Resistant Stainless Steel at Higher Salinities.</title>
        <authorList>
            <person name="Garrison C.E."/>
            <person name="Price K.A."/>
            <person name="Field E.K."/>
        </authorList>
    </citation>
    <scope>NUCLEOTIDE SEQUENCE [LARGE SCALE GENOMIC DNA]</scope>
    <source>
        <strain evidence="15 16">P3</strain>
    </source>
</reference>
<dbReference type="InterPro" id="IPR003661">
    <property type="entry name" value="HisK_dim/P_dom"/>
</dbReference>
<dbReference type="InterPro" id="IPR000014">
    <property type="entry name" value="PAS"/>
</dbReference>
<dbReference type="InterPro" id="IPR001610">
    <property type="entry name" value="PAC"/>
</dbReference>
<feature type="domain" description="PAS" evidence="13">
    <location>
        <begin position="345"/>
        <end position="383"/>
    </location>
</feature>
<feature type="transmembrane region" description="Helical" evidence="10">
    <location>
        <begin position="13"/>
        <end position="34"/>
    </location>
</feature>
<dbReference type="PROSITE" id="PS50112">
    <property type="entry name" value="PAS"/>
    <property type="match status" value="1"/>
</dbReference>
<dbReference type="InterPro" id="IPR013767">
    <property type="entry name" value="PAS_fold"/>
</dbReference>
<dbReference type="InterPro" id="IPR036890">
    <property type="entry name" value="HATPase_C_sf"/>
</dbReference>
<dbReference type="InterPro" id="IPR001789">
    <property type="entry name" value="Sig_transdc_resp-reg_receiver"/>
</dbReference>
<dbReference type="SMART" id="SM00091">
    <property type="entry name" value="PAS"/>
    <property type="match status" value="1"/>
</dbReference>
<evidence type="ECO:0000259" key="11">
    <source>
        <dbReference type="PROSITE" id="PS50109"/>
    </source>
</evidence>
<evidence type="ECO:0000313" key="15">
    <source>
        <dbReference type="EMBL" id="TLS66714.1"/>
    </source>
</evidence>
<dbReference type="Gene3D" id="1.10.287.130">
    <property type="match status" value="1"/>
</dbReference>
<dbReference type="InterPro" id="IPR035965">
    <property type="entry name" value="PAS-like_dom_sf"/>
</dbReference>
<gene>
    <name evidence="15" type="ORF">FEF65_09330</name>
</gene>
<dbReference type="Gene3D" id="3.30.565.10">
    <property type="entry name" value="Histidine kinase-like ATPase, C-terminal domain"/>
    <property type="match status" value="1"/>
</dbReference>
<keyword evidence="4" id="KW-0808">Transferase</keyword>
<dbReference type="Gene3D" id="3.40.50.2300">
    <property type="match status" value="1"/>
</dbReference>
<dbReference type="CDD" id="cd00082">
    <property type="entry name" value="HisKA"/>
    <property type="match status" value="1"/>
</dbReference>
<evidence type="ECO:0000259" key="13">
    <source>
        <dbReference type="PROSITE" id="PS50112"/>
    </source>
</evidence>
<dbReference type="InterPro" id="IPR003594">
    <property type="entry name" value="HATPase_dom"/>
</dbReference>
<accession>A0A5R9GU02</accession>
<feature type="domain" description="Histidine kinase" evidence="11">
    <location>
        <begin position="497"/>
        <end position="722"/>
    </location>
</feature>
<name>A0A5R9GU02_9PROT</name>
<dbReference type="GO" id="GO:0006355">
    <property type="term" value="P:regulation of DNA-templated transcription"/>
    <property type="evidence" value="ECO:0007669"/>
    <property type="project" value="InterPro"/>
</dbReference>
<comment type="caution">
    <text evidence="15">The sequence shown here is derived from an EMBL/GenBank/DDBJ whole genome shotgun (WGS) entry which is preliminary data.</text>
</comment>
<dbReference type="SUPFAM" id="SSF55785">
    <property type="entry name" value="PYP-like sensor domain (PAS domain)"/>
    <property type="match status" value="1"/>
</dbReference>
<keyword evidence="10" id="KW-0812">Transmembrane</keyword>
<proteinExistence type="predicted"/>
<keyword evidence="10" id="KW-1133">Transmembrane helix</keyword>
<feature type="domain" description="PAC" evidence="14">
    <location>
        <begin position="425"/>
        <end position="477"/>
    </location>
</feature>
<dbReference type="Proteomes" id="UP000306585">
    <property type="component" value="Unassembled WGS sequence"/>
</dbReference>
<evidence type="ECO:0000256" key="1">
    <source>
        <dbReference type="ARBA" id="ARBA00000085"/>
    </source>
</evidence>
<feature type="domain" description="Response regulatory" evidence="12">
    <location>
        <begin position="743"/>
        <end position="859"/>
    </location>
</feature>
<evidence type="ECO:0000256" key="6">
    <source>
        <dbReference type="ARBA" id="ARBA00022777"/>
    </source>
</evidence>
<feature type="modified residue" description="4-aspartylphosphate" evidence="9">
    <location>
        <position position="794"/>
    </location>
</feature>
<dbReference type="PROSITE" id="PS50109">
    <property type="entry name" value="HIS_KIN"/>
    <property type="match status" value="1"/>
</dbReference>
<dbReference type="SUPFAM" id="SSF55874">
    <property type="entry name" value="ATPase domain of HSP90 chaperone/DNA topoisomerase II/histidine kinase"/>
    <property type="match status" value="1"/>
</dbReference>
<evidence type="ECO:0000256" key="9">
    <source>
        <dbReference type="PROSITE-ProRule" id="PRU00169"/>
    </source>
</evidence>
<dbReference type="Pfam" id="PF02518">
    <property type="entry name" value="HATPase_c"/>
    <property type="match status" value="1"/>
</dbReference>
<dbReference type="Pfam" id="PF00072">
    <property type="entry name" value="Response_reg"/>
    <property type="match status" value="1"/>
</dbReference>
<dbReference type="InterPro" id="IPR005467">
    <property type="entry name" value="His_kinase_dom"/>
</dbReference>
<dbReference type="PANTHER" id="PTHR43065:SF42">
    <property type="entry name" value="TWO-COMPONENT SENSOR PPRA"/>
    <property type="match status" value="1"/>
</dbReference>
<evidence type="ECO:0000259" key="14">
    <source>
        <dbReference type="PROSITE" id="PS50113"/>
    </source>
</evidence>
<evidence type="ECO:0000256" key="2">
    <source>
        <dbReference type="ARBA" id="ARBA00012438"/>
    </source>
</evidence>
<dbReference type="PROSITE" id="PS50110">
    <property type="entry name" value="RESPONSE_REGULATORY"/>
    <property type="match status" value="1"/>
</dbReference>
<evidence type="ECO:0000256" key="8">
    <source>
        <dbReference type="ARBA" id="ARBA00023012"/>
    </source>
</evidence>
<dbReference type="Gene3D" id="3.30.450.20">
    <property type="entry name" value="PAS domain"/>
    <property type="match status" value="1"/>
</dbReference>
<keyword evidence="7" id="KW-0067">ATP-binding</keyword>
<evidence type="ECO:0000256" key="5">
    <source>
        <dbReference type="ARBA" id="ARBA00022741"/>
    </source>
</evidence>
<keyword evidence="3 9" id="KW-0597">Phosphoprotein</keyword>
<evidence type="ECO:0000256" key="10">
    <source>
        <dbReference type="SAM" id="Phobius"/>
    </source>
</evidence>
<dbReference type="SUPFAM" id="SSF47384">
    <property type="entry name" value="Homodimeric domain of signal transducing histidine kinase"/>
    <property type="match status" value="1"/>
</dbReference>
<keyword evidence="16" id="KW-1185">Reference proteome</keyword>
<keyword evidence="5" id="KW-0547">Nucleotide-binding</keyword>
<dbReference type="Pfam" id="PF00989">
    <property type="entry name" value="PAS"/>
    <property type="match status" value="1"/>
</dbReference>
<dbReference type="InterPro" id="IPR036097">
    <property type="entry name" value="HisK_dim/P_sf"/>
</dbReference>
<dbReference type="InterPro" id="IPR004358">
    <property type="entry name" value="Sig_transdc_His_kin-like_C"/>
</dbReference>
<organism evidence="15 16">
    <name type="scientific">Mariprofundus erugo</name>
    <dbReference type="NCBI Taxonomy" id="2528639"/>
    <lineage>
        <taxon>Bacteria</taxon>
        <taxon>Pseudomonadati</taxon>
        <taxon>Pseudomonadota</taxon>
        <taxon>Candidatius Mariprofundia</taxon>
        <taxon>Mariprofundales</taxon>
        <taxon>Mariprofundaceae</taxon>
        <taxon>Mariprofundus</taxon>
    </lineage>
</organism>
<dbReference type="NCBIfam" id="TIGR00229">
    <property type="entry name" value="sensory_box"/>
    <property type="match status" value="1"/>
</dbReference>
<dbReference type="GO" id="GO:0000155">
    <property type="term" value="F:phosphorelay sensor kinase activity"/>
    <property type="evidence" value="ECO:0007669"/>
    <property type="project" value="InterPro"/>
</dbReference>
<evidence type="ECO:0000256" key="4">
    <source>
        <dbReference type="ARBA" id="ARBA00022679"/>
    </source>
</evidence>
<dbReference type="InterPro" id="IPR011006">
    <property type="entry name" value="CheY-like_superfamily"/>
</dbReference>
<keyword evidence="10" id="KW-0472">Membrane</keyword>
<dbReference type="SMART" id="SM00448">
    <property type="entry name" value="REC"/>
    <property type="match status" value="1"/>
</dbReference>
<comment type="catalytic activity">
    <reaction evidence="1">
        <text>ATP + protein L-histidine = ADP + protein N-phospho-L-histidine.</text>
        <dbReference type="EC" id="2.7.13.3"/>
    </reaction>
</comment>
<dbReference type="Pfam" id="PF00512">
    <property type="entry name" value="HisKA"/>
    <property type="match status" value="1"/>
</dbReference>
<dbReference type="PANTHER" id="PTHR43065">
    <property type="entry name" value="SENSOR HISTIDINE KINASE"/>
    <property type="match status" value="1"/>
</dbReference>
<dbReference type="PROSITE" id="PS50113">
    <property type="entry name" value="PAC"/>
    <property type="match status" value="1"/>
</dbReference>
<dbReference type="CDD" id="cd00130">
    <property type="entry name" value="PAS"/>
    <property type="match status" value="1"/>
</dbReference>
<dbReference type="GO" id="GO:0005524">
    <property type="term" value="F:ATP binding"/>
    <property type="evidence" value="ECO:0007669"/>
    <property type="project" value="UniProtKB-KW"/>
</dbReference>
<dbReference type="EMBL" id="VBRY01000008">
    <property type="protein sequence ID" value="TLS66714.1"/>
    <property type="molecule type" value="Genomic_DNA"/>
</dbReference>